<dbReference type="EMBL" id="BARV01037853">
    <property type="protein sequence ID" value="GAI55024.1"/>
    <property type="molecule type" value="Genomic_DNA"/>
</dbReference>
<accession>X1RHI9</accession>
<evidence type="ECO:0000313" key="1">
    <source>
        <dbReference type="EMBL" id="GAI55024.1"/>
    </source>
</evidence>
<organism evidence="1">
    <name type="scientific">marine sediment metagenome</name>
    <dbReference type="NCBI Taxonomy" id="412755"/>
    <lineage>
        <taxon>unclassified sequences</taxon>
        <taxon>metagenomes</taxon>
        <taxon>ecological metagenomes</taxon>
    </lineage>
</organism>
<reference evidence="1" key="1">
    <citation type="journal article" date="2014" name="Front. Microbiol.">
        <title>High frequency of phylogenetically diverse reductive dehalogenase-homologous genes in deep subseafloor sedimentary metagenomes.</title>
        <authorList>
            <person name="Kawai M."/>
            <person name="Futagami T."/>
            <person name="Toyoda A."/>
            <person name="Takaki Y."/>
            <person name="Nishi S."/>
            <person name="Hori S."/>
            <person name="Arai W."/>
            <person name="Tsubouchi T."/>
            <person name="Morono Y."/>
            <person name="Uchiyama I."/>
            <person name="Ito T."/>
            <person name="Fujiyama A."/>
            <person name="Inagaki F."/>
            <person name="Takami H."/>
        </authorList>
    </citation>
    <scope>NUCLEOTIDE SEQUENCE</scope>
    <source>
        <strain evidence="1">Expedition CK06-06</strain>
    </source>
</reference>
<feature type="non-terminal residue" evidence="1">
    <location>
        <position position="1"/>
    </location>
</feature>
<protein>
    <submittedName>
        <fullName evidence="1">Uncharacterized protein</fullName>
    </submittedName>
</protein>
<dbReference type="AlphaFoldDB" id="X1RHI9"/>
<proteinExistence type="predicted"/>
<sequence>IEFVGSDKSYTVSSEQLIQIDALIQEYHKVSDSNKDILALLKDIKDIGVISDFDFQLFT</sequence>
<name>X1RHI9_9ZZZZ</name>
<gene>
    <name evidence="1" type="ORF">S06H3_58467</name>
</gene>
<comment type="caution">
    <text evidence="1">The sequence shown here is derived from an EMBL/GenBank/DDBJ whole genome shotgun (WGS) entry which is preliminary data.</text>
</comment>